<dbReference type="SUPFAM" id="SSF53474">
    <property type="entry name" value="alpha/beta-Hydrolases"/>
    <property type="match status" value="1"/>
</dbReference>
<dbReference type="Pfam" id="PF12697">
    <property type="entry name" value="Abhydrolase_6"/>
    <property type="match status" value="1"/>
</dbReference>
<evidence type="ECO:0000259" key="1">
    <source>
        <dbReference type="Pfam" id="PF12697"/>
    </source>
</evidence>
<evidence type="ECO:0000313" key="2">
    <source>
        <dbReference type="EMBL" id="MFC4907657.1"/>
    </source>
</evidence>
<sequence>MSPSDSKPHLDGDGLHVRQDGPREAPVLLLIHGSASSVRSWDALVPLLAASYRVIRVDLLGHGRSPKPDDLSYAVPEQARRVGETLDRLGVRSAVVVGHSSGGATATALAERRPDLVRALVLVNSGPGLHAYIAPPMAIEPSQWPDLTDEQLREFASSAFSRAGYTIPRELLDEVREMTFHSLVSTMQGTSEYLTEKALPDRLACLGKPLLVIFGEDDRRWRPSSAAEYGIVPDARIVMLPGIGHSPMLEDPPSTAAQISSFVEDVVR</sequence>
<dbReference type="EMBL" id="JBHSIT010000002">
    <property type="protein sequence ID" value="MFC4907657.1"/>
    <property type="molecule type" value="Genomic_DNA"/>
</dbReference>
<keyword evidence="2" id="KW-0378">Hydrolase</keyword>
<evidence type="ECO:0000313" key="3">
    <source>
        <dbReference type="Proteomes" id="UP001595872"/>
    </source>
</evidence>
<comment type="caution">
    <text evidence="2">The sequence shown here is derived from an EMBL/GenBank/DDBJ whole genome shotgun (WGS) entry which is preliminary data.</text>
</comment>
<dbReference type="RefSeq" id="WP_378253584.1">
    <property type="nucleotide sequence ID" value="NZ_JBHSIT010000002.1"/>
</dbReference>
<dbReference type="InterPro" id="IPR029058">
    <property type="entry name" value="AB_hydrolase_fold"/>
</dbReference>
<reference evidence="3" key="1">
    <citation type="journal article" date="2019" name="Int. J. Syst. Evol. Microbiol.">
        <title>The Global Catalogue of Microorganisms (GCM) 10K type strain sequencing project: providing services to taxonomists for standard genome sequencing and annotation.</title>
        <authorList>
            <consortium name="The Broad Institute Genomics Platform"/>
            <consortium name="The Broad Institute Genome Sequencing Center for Infectious Disease"/>
            <person name="Wu L."/>
            <person name="Ma J."/>
        </authorList>
    </citation>
    <scope>NUCLEOTIDE SEQUENCE [LARGE SCALE GENOMIC DNA]</scope>
    <source>
        <strain evidence="3">KLKA75</strain>
    </source>
</reference>
<dbReference type="GO" id="GO:0016787">
    <property type="term" value="F:hydrolase activity"/>
    <property type="evidence" value="ECO:0007669"/>
    <property type="project" value="UniProtKB-KW"/>
</dbReference>
<dbReference type="InterPro" id="IPR050266">
    <property type="entry name" value="AB_hydrolase_sf"/>
</dbReference>
<keyword evidence="3" id="KW-1185">Reference proteome</keyword>
<dbReference type="Gene3D" id="3.40.50.1820">
    <property type="entry name" value="alpha/beta hydrolase"/>
    <property type="match status" value="1"/>
</dbReference>
<name>A0ABV9TXX9_9ACTN</name>
<proteinExistence type="predicted"/>
<dbReference type="PANTHER" id="PTHR43798">
    <property type="entry name" value="MONOACYLGLYCEROL LIPASE"/>
    <property type="match status" value="1"/>
</dbReference>
<dbReference type="Proteomes" id="UP001595872">
    <property type="component" value="Unassembled WGS sequence"/>
</dbReference>
<dbReference type="InterPro" id="IPR000073">
    <property type="entry name" value="AB_hydrolase_1"/>
</dbReference>
<feature type="domain" description="AB hydrolase-1" evidence="1">
    <location>
        <begin position="28"/>
        <end position="255"/>
    </location>
</feature>
<dbReference type="PRINTS" id="PR00111">
    <property type="entry name" value="ABHYDROLASE"/>
</dbReference>
<gene>
    <name evidence="2" type="ORF">ACFPCY_10025</name>
</gene>
<accession>A0ABV9TXX9</accession>
<protein>
    <submittedName>
        <fullName evidence="2">Alpha/beta fold hydrolase</fullName>
    </submittedName>
</protein>
<organism evidence="2 3">
    <name type="scientific">Actinomadura gamaensis</name>
    <dbReference type="NCBI Taxonomy" id="1763541"/>
    <lineage>
        <taxon>Bacteria</taxon>
        <taxon>Bacillati</taxon>
        <taxon>Actinomycetota</taxon>
        <taxon>Actinomycetes</taxon>
        <taxon>Streptosporangiales</taxon>
        <taxon>Thermomonosporaceae</taxon>
        <taxon>Actinomadura</taxon>
    </lineage>
</organism>
<dbReference type="PANTHER" id="PTHR43798:SF5">
    <property type="entry name" value="MONOACYLGLYCEROL LIPASE ABHD6"/>
    <property type="match status" value="1"/>
</dbReference>